<evidence type="ECO:0000313" key="2">
    <source>
        <dbReference type="EMBL" id="KDN43205.1"/>
    </source>
</evidence>
<proteinExistence type="predicted"/>
<accession>A0A066VXC7</accession>
<dbReference type="HOGENOM" id="CLU_106356_0_0_1"/>
<reference evidence="2 3" key="1">
    <citation type="submission" date="2014-05" db="EMBL/GenBank/DDBJ databases">
        <title>Draft genome sequence of a rare smut relative, Tilletiaria anomala UBC 951.</title>
        <authorList>
            <consortium name="DOE Joint Genome Institute"/>
            <person name="Toome M."/>
            <person name="Kuo A."/>
            <person name="Henrissat B."/>
            <person name="Lipzen A."/>
            <person name="Tritt A."/>
            <person name="Yoshinaga Y."/>
            <person name="Zane M."/>
            <person name="Barry K."/>
            <person name="Grigoriev I.V."/>
            <person name="Spatafora J.W."/>
            <person name="Aimea M.C."/>
        </authorList>
    </citation>
    <scope>NUCLEOTIDE SEQUENCE [LARGE SCALE GENOMIC DNA]</scope>
    <source>
        <strain evidence="2 3">UBC 951</strain>
    </source>
</reference>
<feature type="region of interest" description="Disordered" evidence="1">
    <location>
        <begin position="1"/>
        <end position="23"/>
    </location>
</feature>
<gene>
    <name evidence="2" type="ORF">K437DRAFT_225787</name>
</gene>
<evidence type="ECO:0000256" key="1">
    <source>
        <dbReference type="SAM" id="MobiDB-lite"/>
    </source>
</evidence>
<dbReference type="EMBL" id="JMSN01000063">
    <property type="protein sequence ID" value="KDN43205.1"/>
    <property type="molecule type" value="Genomic_DNA"/>
</dbReference>
<organism evidence="2 3">
    <name type="scientific">Tilletiaria anomala (strain ATCC 24038 / CBS 436.72 / UBC 951)</name>
    <dbReference type="NCBI Taxonomy" id="1037660"/>
    <lineage>
        <taxon>Eukaryota</taxon>
        <taxon>Fungi</taxon>
        <taxon>Dikarya</taxon>
        <taxon>Basidiomycota</taxon>
        <taxon>Ustilaginomycotina</taxon>
        <taxon>Exobasidiomycetes</taxon>
        <taxon>Georgefischeriales</taxon>
        <taxon>Tilletiariaceae</taxon>
        <taxon>Tilletiaria</taxon>
    </lineage>
</organism>
<name>A0A066VXC7_TILAU</name>
<evidence type="ECO:0000313" key="3">
    <source>
        <dbReference type="Proteomes" id="UP000027361"/>
    </source>
</evidence>
<dbReference type="RefSeq" id="XP_013242304.1">
    <property type="nucleotide sequence ID" value="XM_013386850.1"/>
</dbReference>
<sequence length="206" mass="21557">MASSVTPPPSGGGRPHHASPASFPAAAAASSASALYGLAGGIPLIKSPALRIPPRPQLPVAQLHPLPPALEAYFVYDFHLEDYVLRQPRAALASARHAAEVYLAQRQKAKKMREEEQLRMIAPGWRPDAPALIPQRSETRTITHASGGGVGASGGGEQQGHVDACADPGGSSRTDASEAQKQNDLMAEMLDRLEAMDAAGSASKLM</sequence>
<keyword evidence="3" id="KW-1185">Reference proteome</keyword>
<feature type="compositionally biased region" description="Polar residues" evidence="1">
    <location>
        <begin position="171"/>
        <end position="180"/>
    </location>
</feature>
<dbReference type="GeneID" id="25262538"/>
<feature type="compositionally biased region" description="Gly residues" evidence="1">
    <location>
        <begin position="147"/>
        <end position="158"/>
    </location>
</feature>
<dbReference type="OrthoDB" id="2506317at2759"/>
<feature type="compositionally biased region" description="Pro residues" evidence="1">
    <location>
        <begin position="1"/>
        <end position="10"/>
    </location>
</feature>
<dbReference type="InParanoid" id="A0A066VXC7"/>
<dbReference type="AlphaFoldDB" id="A0A066VXC7"/>
<dbReference type="Proteomes" id="UP000027361">
    <property type="component" value="Unassembled WGS sequence"/>
</dbReference>
<comment type="caution">
    <text evidence="2">The sequence shown here is derived from an EMBL/GenBank/DDBJ whole genome shotgun (WGS) entry which is preliminary data.</text>
</comment>
<feature type="region of interest" description="Disordered" evidence="1">
    <location>
        <begin position="147"/>
        <end position="180"/>
    </location>
</feature>
<protein>
    <submittedName>
        <fullName evidence="2">Uncharacterized protein</fullName>
    </submittedName>
</protein>
<dbReference type="OMA" id="FTIEPHI"/>